<name>A0A438CR64_VITVI</name>
<feature type="region of interest" description="Disordered" evidence="1">
    <location>
        <begin position="114"/>
        <end position="135"/>
    </location>
</feature>
<proteinExistence type="predicted"/>
<evidence type="ECO:0000313" key="4">
    <source>
        <dbReference type="Proteomes" id="UP000288805"/>
    </source>
</evidence>
<gene>
    <name evidence="3" type="ORF">CK203_117669</name>
</gene>
<dbReference type="PANTHER" id="PTHR47591">
    <property type="entry name" value="ZINC FINGER PROTEIN ZAT2-RELATED"/>
    <property type="match status" value="1"/>
</dbReference>
<dbReference type="AlphaFoldDB" id="A0A438CR64"/>
<protein>
    <recommendedName>
        <fullName evidence="2">C2H2-type domain-containing protein</fullName>
    </recommendedName>
</protein>
<organism evidence="3 4">
    <name type="scientific">Vitis vinifera</name>
    <name type="common">Grape</name>
    <dbReference type="NCBI Taxonomy" id="29760"/>
    <lineage>
        <taxon>Eukaryota</taxon>
        <taxon>Viridiplantae</taxon>
        <taxon>Streptophyta</taxon>
        <taxon>Embryophyta</taxon>
        <taxon>Tracheophyta</taxon>
        <taxon>Spermatophyta</taxon>
        <taxon>Magnoliopsida</taxon>
        <taxon>eudicotyledons</taxon>
        <taxon>Gunneridae</taxon>
        <taxon>Pentapetalae</taxon>
        <taxon>rosids</taxon>
        <taxon>Vitales</taxon>
        <taxon>Vitaceae</taxon>
        <taxon>Viteae</taxon>
        <taxon>Vitis</taxon>
    </lineage>
</organism>
<feature type="domain" description="C2H2-type" evidence="2">
    <location>
        <begin position="63"/>
        <end position="83"/>
    </location>
</feature>
<evidence type="ECO:0000259" key="2">
    <source>
        <dbReference type="PROSITE" id="PS00028"/>
    </source>
</evidence>
<comment type="caution">
    <text evidence="3">The sequence shown here is derived from an EMBL/GenBank/DDBJ whole genome shotgun (WGS) entry which is preliminary data.</text>
</comment>
<evidence type="ECO:0000313" key="3">
    <source>
        <dbReference type="EMBL" id="RVW25700.1"/>
    </source>
</evidence>
<sequence>MAEAVTFEGKERASFRLQCSSKDRLSLKLIKISMGGGKEGDDIGKSSTEGGVAENIDGTETKCPVCSMSFFSKNAMYGHTRCHPERECWRGINPPPSAKIASCSSVSQEIDGLSHSSMTSTVVSSDTSPSQPPLH</sequence>
<dbReference type="PANTHER" id="PTHR47591:SF1">
    <property type="entry name" value="ZINC FINGER PROTEIN ZAT2-RELATED"/>
    <property type="match status" value="1"/>
</dbReference>
<dbReference type="InterPro" id="IPR013087">
    <property type="entry name" value="Znf_C2H2_type"/>
</dbReference>
<accession>A0A438CR64</accession>
<feature type="compositionally biased region" description="Low complexity" evidence="1">
    <location>
        <begin position="114"/>
        <end position="129"/>
    </location>
</feature>
<dbReference type="PROSITE" id="PS00028">
    <property type="entry name" value="ZINC_FINGER_C2H2_1"/>
    <property type="match status" value="1"/>
</dbReference>
<evidence type="ECO:0000256" key="1">
    <source>
        <dbReference type="SAM" id="MobiDB-lite"/>
    </source>
</evidence>
<dbReference type="EMBL" id="QGNW01002068">
    <property type="protein sequence ID" value="RVW25700.1"/>
    <property type="molecule type" value="Genomic_DNA"/>
</dbReference>
<dbReference type="Proteomes" id="UP000288805">
    <property type="component" value="Unassembled WGS sequence"/>
</dbReference>
<reference evidence="3 4" key="1">
    <citation type="journal article" date="2018" name="PLoS Genet.">
        <title>Population sequencing reveals clonal diversity and ancestral inbreeding in the grapevine cultivar Chardonnay.</title>
        <authorList>
            <person name="Roach M.J."/>
            <person name="Johnson D.L."/>
            <person name="Bohlmann J."/>
            <person name="van Vuuren H.J."/>
            <person name="Jones S.J."/>
            <person name="Pretorius I.S."/>
            <person name="Schmidt S.A."/>
            <person name="Borneman A.R."/>
        </authorList>
    </citation>
    <scope>NUCLEOTIDE SEQUENCE [LARGE SCALE GENOMIC DNA]</scope>
    <source>
        <strain evidence="4">cv. Chardonnay</strain>
        <tissue evidence="3">Leaf</tissue>
    </source>
</reference>